<accession>A0A967EYA8</accession>
<dbReference type="RefSeq" id="WP_167225444.1">
    <property type="nucleotide sequence ID" value="NZ_JAAQPH010000009.1"/>
</dbReference>
<evidence type="ECO:0000313" key="1">
    <source>
        <dbReference type="EMBL" id="NIA69649.1"/>
    </source>
</evidence>
<dbReference type="EMBL" id="JAAQPH010000009">
    <property type="protein sequence ID" value="NIA69649.1"/>
    <property type="molecule type" value="Genomic_DNA"/>
</dbReference>
<dbReference type="Proteomes" id="UP000761264">
    <property type="component" value="Unassembled WGS sequence"/>
</dbReference>
<proteinExistence type="predicted"/>
<name>A0A967EYA8_9PROT</name>
<reference evidence="1" key="1">
    <citation type="submission" date="2020-03" db="EMBL/GenBank/DDBJ databases">
        <title>Genome of Pelagibius litoralis DSM 21314T.</title>
        <authorList>
            <person name="Wang G."/>
        </authorList>
    </citation>
    <scope>NUCLEOTIDE SEQUENCE</scope>
    <source>
        <strain evidence="1">DSM 21314</strain>
    </source>
</reference>
<sequence length="151" mass="16881">MSRSPQTCRDRDQQELTKIKAAYRRTGENDTMVPSIQRPLSAKSALSRALFGVSLLASLLILPPAEAAERCSEEVAEHLEELPLAEGDVKSLRIIERTNISDDFGPEIFGVDAWVRLNSCSGYLVINMTKGCFVRQTYTRGDCRVEGLRNY</sequence>
<gene>
    <name evidence="1" type="ORF">HBA54_13690</name>
</gene>
<evidence type="ECO:0000313" key="2">
    <source>
        <dbReference type="Proteomes" id="UP000761264"/>
    </source>
</evidence>
<keyword evidence="2" id="KW-1185">Reference proteome</keyword>
<organism evidence="1 2">
    <name type="scientific">Pelagibius litoralis</name>
    <dbReference type="NCBI Taxonomy" id="374515"/>
    <lineage>
        <taxon>Bacteria</taxon>
        <taxon>Pseudomonadati</taxon>
        <taxon>Pseudomonadota</taxon>
        <taxon>Alphaproteobacteria</taxon>
        <taxon>Rhodospirillales</taxon>
        <taxon>Rhodovibrionaceae</taxon>
        <taxon>Pelagibius</taxon>
    </lineage>
</organism>
<protein>
    <submittedName>
        <fullName evidence="1">Uncharacterized protein</fullName>
    </submittedName>
</protein>
<dbReference type="AlphaFoldDB" id="A0A967EYA8"/>
<comment type="caution">
    <text evidence="1">The sequence shown here is derived from an EMBL/GenBank/DDBJ whole genome shotgun (WGS) entry which is preliminary data.</text>
</comment>